<dbReference type="PIRSF" id="PIRSF005690">
    <property type="entry name" value="GerBA"/>
    <property type="match status" value="1"/>
</dbReference>
<feature type="transmembrane region" description="Helical" evidence="5">
    <location>
        <begin position="341"/>
        <end position="359"/>
    </location>
</feature>
<comment type="caution">
    <text evidence="6">The sequence shown here is derived from an EMBL/GenBank/DDBJ whole genome shotgun (WGS) entry which is preliminary data.</text>
</comment>
<accession>A0ABW4VXM7</accession>
<evidence type="ECO:0000313" key="6">
    <source>
        <dbReference type="EMBL" id="MFD2043033.1"/>
    </source>
</evidence>
<evidence type="ECO:0000256" key="1">
    <source>
        <dbReference type="ARBA" id="ARBA00004141"/>
    </source>
</evidence>
<feature type="transmembrane region" description="Helical" evidence="5">
    <location>
        <begin position="313"/>
        <end position="332"/>
    </location>
</feature>
<keyword evidence="5" id="KW-0812">Transmembrane</keyword>
<name>A0ABW4VXM7_9BACI</name>
<organism evidence="6 7">
    <name type="scientific">Ornithinibacillus salinisoli</name>
    <dbReference type="NCBI Taxonomy" id="1848459"/>
    <lineage>
        <taxon>Bacteria</taxon>
        <taxon>Bacillati</taxon>
        <taxon>Bacillota</taxon>
        <taxon>Bacilli</taxon>
        <taxon>Bacillales</taxon>
        <taxon>Bacillaceae</taxon>
        <taxon>Ornithinibacillus</taxon>
    </lineage>
</organism>
<dbReference type="Proteomes" id="UP001597383">
    <property type="component" value="Unassembled WGS sequence"/>
</dbReference>
<protein>
    <submittedName>
        <fullName evidence="6">Spore germination protein</fullName>
    </submittedName>
</protein>
<dbReference type="PANTHER" id="PTHR22550">
    <property type="entry name" value="SPORE GERMINATION PROTEIN"/>
    <property type="match status" value="1"/>
</dbReference>
<keyword evidence="3 4" id="KW-0472">Membrane</keyword>
<evidence type="ECO:0000256" key="3">
    <source>
        <dbReference type="ARBA" id="ARBA00023136"/>
    </source>
</evidence>
<evidence type="ECO:0000256" key="2">
    <source>
        <dbReference type="ARBA" id="ARBA00005278"/>
    </source>
</evidence>
<proteinExistence type="inferred from homology"/>
<evidence type="ECO:0000256" key="5">
    <source>
        <dbReference type="SAM" id="Phobius"/>
    </source>
</evidence>
<reference evidence="7" key="1">
    <citation type="journal article" date="2019" name="Int. J. Syst. Evol. Microbiol.">
        <title>The Global Catalogue of Microorganisms (GCM) 10K type strain sequencing project: providing services to taxonomists for standard genome sequencing and annotation.</title>
        <authorList>
            <consortium name="The Broad Institute Genomics Platform"/>
            <consortium name="The Broad Institute Genome Sequencing Center for Infectious Disease"/>
            <person name="Wu L."/>
            <person name="Ma J."/>
        </authorList>
    </citation>
    <scope>NUCLEOTIDE SEQUENCE [LARGE SCALE GENOMIC DNA]</scope>
    <source>
        <strain evidence="7">R28</strain>
    </source>
</reference>
<keyword evidence="5" id="KW-1133">Transmembrane helix</keyword>
<feature type="transmembrane region" description="Helical" evidence="5">
    <location>
        <begin position="274"/>
        <end position="293"/>
    </location>
</feature>
<sequence>MKSIFLYFKDSLTYNDDLFMTEHIYDDVHVVLFGLKSLIDLPKTNQAIQNQIQAPNESKESVVQHLQDIGDKITTKEQALSAIFNGKLLIYITGNPSYFISVIPINKELQRSIEAPTNESVLQGSQYSFNEDRNINVGLLRKEIVSEKLKVKDVTIGQDNTRNISVLYYESKADQQMIDKVIQLLEKNKSKELHHIQDLTKMLGLSGWNVVSQLYTTELPQEASTAIFKGKIVLFVDRFPFALILPSMIGDMFMLENDRNFTYPLMISIRSLRIFGFLMTLILPSLYVALVSVNPEVLRIELALSVAQSREGVPYPAFVEIIIMLLILELILEASVRLPKSVGPTITMVGGIILGQAVVEAKLVSNLLIIILAAVTIANSTIVGVQNSTSIRLFKYIILIFSASFGVLGILVGLFFVCAYLSSINTFGVPYLNVKFSKDDLNNG</sequence>
<dbReference type="PANTHER" id="PTHR22550:SF5">
    <property type="entry name" value="LEUCINE ZIPPER PROTEIN 4"/>
    <property type="match status" value="1"/>
</dbReference>
<feature type="transmembrane region" description="Helical" evidence="5">
    <location>
        <begin position="397"/>
        <end position="422"/>
    </location>
</feature>
<gene>
    <name evidence="6" type="ORF">ACFSJF_01750</name>
</gene>
<evidence type="ECO:0000256" key="4">
    <source>
        <dbReference type="PIRNR" id="PIRNR005690"/>
    </source>
</evidence>
<dbReference type="EMBL" id="JBHUHQ010000002">
    <property type="protein sequence ID" value="MFD2043033.1"/>
    <property type="molecule type" value="Genomic_DNA"/>
</dbReference>
<dbReference type="InterPro" id="IPR050768">
    <property type="entry name" value="UPF0353/GerABKA_families"/>
</dbReference>
<keyword evidence="7" id="KW-1185">Reference proteome</keyword>
<comment type="similarity">
    <text evidence="2 4">Belongs to the GerABKA family.</text>
</comment>
<comment type="subcellular location">
    <subcellularLocation>
        <location evidence="4">Cell membrane</location>
    </subcellularLocation>
    <subcellularLocation>
        <location evidence="1">Membrane</location>
        <topology evidence="1">Multi-pass membrane protein</topology>
    </subcellularLocation>
</comment>
<feature type="transmembrane region" description="Helical" evidence="5">
    <location>
        <begin position="365"/>
        <end position="385"/>
    </location>
</feature>
<dbReference type="RefSeq" id="WP_377554831.1">
    <property type="nucleotide sequence ID" value="NZ_JBHUHQ010000002.1"/>
</dbReference>
<dbReference type="Pfam" id="PF03323">
    <property type="entry name" value="GerA"/>
    <property type="match status" value="1"/>
</dbReference>
<evidence type="ECO:0000313" key="7">
    <source>
        <dbReference type="Proteomes" id="UP001597383"/>
    </source>
</evidence>
<dbReference type="InterPro" id="IPR004995">
    <property type="entry name" value="Spore_Ger"/>
</dbReference>